<dbReference type="OMA" id="RTVCAKL"/>
<dbReference type="Gene3D" id="3.30.160.60">
    <property type="entry name" value="Classic Zinc Finger"/>
    <property type="match status" value="4"/>
</dbReference>
<dbReference type="GO" id="GO:0005634">
    <property type="term" value="C:nucleus"/>
    <property type="evidence" value="ECO:0007669"/>
    <property type="project" value="UniProtKB-SubCell"/>
</dbReference>
<feature type="region of interest" description="Disordered" evidence="12">
    <location>
        <begin position="15"/>
        <end position="82"/>
    </location>
</feature>
<evidence type="ECO:0000256" key="4">
    <source>
        <dbReference type="ARBA" id="ARBA00022737"/>
    </source>
</evidence>
<evidence type="ECO:0000313" key="15">
    <source>
        <dbReference type="Proteomes" id="UP000472265"/>
    </source>
</evidence>
<dbReference type="PANTHER" id="PTHR24394:SF44">
    <property type="entry name" value="ZINC FINGER PROTEIN 271-LIKE"/>
    <property type="match status" value="1"/>
</dbReference>
<dbReference type="GO" id="GO:0000981">
    <property type="term" value="F:DNA-binding transcription factor activity, RNA polymerase II-specific"/>
    <property type="evidence" value="ECO:0007669"/>
    <property type="project" value="TreeGrafter"/>
</dbReference>
<keyword evidence="15" id="KW-1185">Reference proteome</keyword>
<keyword evidence="5 11" id="KW-0863">Zinc-finger</keyword>
<dbReference type="GeneTree" id="ENSGT00940000164807"/>
<keyword evidence="8" id="KW-0238">DNA-binding</keyword>
<evidence type="ECO:0000259" key="13">
    <source>
        <dbReference type="PROSITE" id="PS50157"/>
    </source>
</evidence>
<reference evidence="14" key="1">
    <citation type="submission" date="2025-08" db="UniProtKB">
        <authorList>
            <consortium name="Ensembl"/>
        </authorList>
    </citation>
    <scope>IDENTIFICATION</scope>
</reference>
<dbReference type="Proteomes" id="UP000472265">
    <property type="component" value="Unassembled WGS sequence"/>
</dbReference>
<keyword evidence="10" id="KW-0539">Nucleus</keyword>
<organism evidence="14 15">
    <name type="scientific">Sparus aurata</name>
    <name type="common">Gilthead sea bream</name>
    <dbReference type="NCBI Taxonomy" id="8175"/>
    <lineage>
        <taxon>Eukaryota</taxon>
        <taxon>Metazoa</taxon>
        <taxon>Chordata</taxon>
        <taxon>Craniata</taxon>
        <taxon>Vertebrata</taxon>
        <taxon>Euteleostomi</taxon>
        <taxon>Actinopterygii</taxon>
        <taxon>Neopterygii</taxon>
        <taxon>Teleostei</taxon>
        <taxon>Neoteleostei</taxon>
        <taxon>Acanthomorphata</taxon>
        <taxon>Eupercaria</taxon>
        <taxon>Spariformes</taxon>
        <taxon>Sparidae</taxon>
        <taxon>Sparus</taxon>
    </lineage>
</organism>
<feature type="domain" description="C2H2-type" evidence="13">
    <location>
        <begin position="173"/>
        <end position="200"/>
    </location>
</feature>
<accession>A0A671WXQ8</accession>
<keyword evidence="7" id="KW-0805">Transcription regulation</keyword>
<evidence type="ECO:0000256" key="7">
    <source>
        <dbReference type="ARBA" id="ARBA00023015"/>
    </source>
</evidence>
<name>A0A671WXQ8_SPAAU</name>
<dbReference type="SMART" id="SM00355">
    <property type="entry name" value="ZnF_C2H2"/>
    <property type="match status" value="4"/>
</dbReference>
<dbReference type="FunFam" id="3.30.160.60:FF:001235">
    <property type="entry name" value="Si:ch211-119o8.6"/>
    <property type="match status" value="1"/>
</dbReference>
<dbReference type="PANTHER" id="PTHR24394">
    <property type="entry name" value="ZINC FINGER PROTEIN"/>
    <property type="match status" value="1"/>
</dbReference>
<proteinExistence type="inferred from homology"/>
<comment type="subcellular location">
    <subcellularLocation>
        <location evidence="1">Nucleus</location>
    </subcellularLocation>
</comment>
<evidence type="ECO:0000256" key="1">
    <source>
        <dbReference type="ARBA" id="ARBA00004123"/>
    </source>
</evidence>
<dbReference type="Ensembl" id="ENSSAUT00010045042.1">
    <property type="protein sequence ID" value="ENSSAUP00010042801.1"/>
    <property type="gene ID" value="ENSSAUG00010017976.1"/>
</dbReference>
<dbReference type="PROSITE" id="PS50157">
    <property type="entry name" value="ZINC_FINGER_C2H2_2"/>
    <property type="match status" value="4"/>
</dbReference>
<evidence type="ECO:0000256" key="8">
    <source>
        <dbReference type="ARBA" id="ARBA00023125"/>
    </source>
</evidence>
<evidence type="ECO:0000256" key="12">
    <source>
        <dbReference type="SAM" id="MobiDB-lite"/>
    </source>
</evidence>
<comment type="similarity">
    <text evidence="2">Belongs to the krueppel C2H2-type zinc-finger protein family.</text>
</comment>
<dbReference type="FunFam" id="3.30.160.60:FF:001370">
    <property type="entry name" value="Zinc finger protein"/>
    <property type="match status" value="1"/>
</dbReference>
<keyword evidence="4" id="KW-0677">Repeat</keyword>
<dbReference type="InterPro" id="IPR013087">
    <property type="entry name" value="Znf_C2H2_type"/>
</dbReference>
<keyword evidence="6" id="KW-0862">Zinc</keyword>
<evidence type="ECO:0000256" key="10">
    <source>
        <dbReference type="ARBA" id="ARBA00023242"/>
    </source>
</evidence>
<dbReference type="SUPFAM" id="SSF57667">
    <property type="entry name" value="beta-beta-alpha zinc fingers"/>
    <property type="match status" value="2"/>
</dbReference>
<evidence type="ECO:0000256" key="3">
    <source>
        <dbReference type="ARBA" id="ARBA00022723"/>
    </source>
</evidence>
<dbReference type="GO" id="GO:0003690">
    <property type="term" value="F:double-stranded DNA binding"/>
    <property type="evidence" value="ECO:0007669"/>
    <property type="project" value="UniProtKB-ARBA"/>
</dbReference>
<feature type="domain" description="C2H2-type" evidence="13">
    <location>
        <begin position="144"/>
        <end position="171"/>
    </location>
</feature>
<keyword evidence="9" id="KW-0804">Transcription</keyword>
<feature type="compositionally biased region" description="Basic and acidic residues" evidence="12">
    <location>
        <begin position="128"/>
        <end position="137"/>
    </location>
</feature>
<dbReference type="FunFam" id="3.30.160.60:FF:000446">
    <property type="entry name" value="Zinc finger protein"/>
    <property type="match status" value="1"/>
</dbReference>
<dbReference type="AlphaFoldDB" id="A0A671WXQ8"/>
<evidence type="ECO:0000256" key="6">
    <source>
        <dbReference type="ARBA" id="ARBA00022833"/>
    </source>
</evidence>
<evidence type="ECO:0000256" key="11">
    <source>
        <dbReference type="PROSITE-ProRule" id="PRU00042"/>
    </source>
</evidence>
<feature type="domain" description="C2H2-type" evidence="13">
    <location>
        <begin position="229"/>
        <end position="248"/>
    </location>
</feature>
<dbReference type="InterPro" id="IPR036236">
    <property type="entry name" value="Znf_C2H2_sf"/>
</dbReference>
<sequence length="255" mass="29325">QIIYLLSEPQELWINQEEDDITSFTFTPVVVKTEDDDEEEKPQPSQLQRHTKEDSGGPEPAQNSDPERHLQPETDDSVDSDFWKETRERPAGLNSLGNDEICESVAGCDSDDKALESEPESDDSVDSDFWKDNKNPQETCRKPHSCSECGKRFLHVHHLKNHMRFHVRQKAPFFCSVCGQECLYKSHLKIHMRTHTGEKPFPCPVCGKRYAHKASMQSHMSVHTVNKQYTCQACDKSFGWYTELKYHQCDSCCVA</sequence>
<protein>
    <recommendedName>
        <fullName evidence="13">C2H2-type domain-containing protein</fullName>
    </recommendedName>
</protein>
<dbReference type="GO" id="GO:0008270">
    <property type="term" value="F:zinc ion binding"/>
    <property type="evidence" value="ECO:0007669"/>
    <property type="project" value="UniProtKB-KW"/>
</dbReference>
<evidence type="ECO:0000256" key="9">
    <source>
        <dbReference type="ARBA" id="ARBA00023163"/>
    </source>
</evidence>
<reference evidence="14" key="2">
    <citation type="submission" date="2025-09" db="UniProtKB">
        <authorList>
            <consortium name="Ensembl"/>
        </authorList>
    </citation>
    <scope>IDENTIFICATION</scope>
</reference>
<dbReference type="PROSITE" id="PS00028">
    <property type="entry name" value="ZINC_FINGER_C2H2_1"/>
    <property type="match status" value="3"/>
</dbReference>
<dbReference type="Pfam" id="PF00096">
    <property type="entry name" value="zf-C2H2"/>
    <property type="match status" value="1"/>
</dbReference>
<feature type="domain" description="C2H2-type" evidence="13">
    <location>
        <begin position="201"/>
        <end position="228"/>
    </location>
</feature>
<feature type="region of interest" description="Disordered" evidence="12">
    <location>
        <begin position="111"/>
        <end position="137"/>
    </location>
</feature>
<evidence type="ECO:0000313" key="14">
    <source>
        <dbReference type="Ensembl" id="ENSSAUP00010042801.1"/>
    </source>
</evidence>
<feature type="compositionally biased region" description="Acidic residues" evidence="12">
    <location>
        <begin position="117"/>
        <end position="126"/>
    </location>
</feature>
<evidence type="ECO:0000256" key="2">
    <source>
        <dbReference type="ARBA" id="ARBA00006991"/>
    </source>
</evidence>
<keyword evidence="3" id="KW-0479">Metal-binding</keyword>
<evidence type="ECO:0000256" key="5">
    <source>
        <dbReference type="ARBA" id="ARBA00022771"/>
    </source>
</evidence>
<dbReference type="InParanoid" id="A0A671WXQ8"/>